<feature type="domain" description="HTH luxR-type" evidence="1">
    <location>
        <begin position="128"/>
        <end position="171"/>
    </location>
</feature>
<dbReference type="OrthoDB" id="9796655at2"/>
<dbReference type="RefSeq" id="WP_153712801.1">
    <property type="nucleotide sequence ID" value="NZ_CP045871.1"/>
</dbReference>
<dbReference type="Proteomes" id="UP000388235">
    <property type="component" value="Chromosome"/>
</dbReference>
<organism evidence="2 3">
    <name type="scientific">Litorivicinus lipolyticus</name>
    <dbReference type="NCBI Taxonomy" id="418701"/>
    <lineage>
        <taxon>Bacteria</taxon>
        <taxon>Pseudomonadati</taxon>
        <taxon>Pseudomonadota</taxon>
        <taxon>Gammaproteobacteria</taxon>
        <taxon>Oceanospirillales</taxon>
        <taxon>Litorivicinaceae</taxon>
        <taxon>Litorivicinus</taxon>
    </lineage>
</organism>
<evidence type="ECO:0000313" key="2">
    <source>
        <dbReference type="EMBL" id="QGG79297.1"/>
    </source>
</evidence>
<dbReference type="InterPro" id="IPR016032">
    <property type="entry name" value="Sig_transdc_resp-reg_C-effctor"/>
</dbReference>
<dbReference type="KEGG" id="llp:GH975_01445"/>
<proteinExistence type="predicted"/>
<protein>
    <recommendedName>
        <fullName evidence="1">HTH luxR-type domain-containing protein</fullName>
    </recommendedName>
</protein>
<dbReference type="Pfam" id="PF00196">
    <property type="entry name" value="GerE"/>
    <property type="match status" value="1"/>
</dbReference>
<keyword evidence="3" id="KW-1185">Reference proteome</keyword>
<dbReference type="SUPFAM" id="SSF46894">
    <property type="entry name" value="C-terminal effector domain of the bipartite response regulators"/>
    <property type="match status" value="1"/>
</dbReference>
<dbReference type="GO" id="GO:0006355">
    <property type="term" value="P:regulation of DNA-templated transcription"/>
    <property type="evidence" value="ECO:0007669"/>
    <property type="project" value="InterPro"/>
</dbReference>
<accession>A0A5Q2QBE2</accession>
<dbReference type="EMBL" id="CP045871">
    <property type="protein sequence ID" value="QGG79297.1"/>
    <property type="molecule type" value="Genomic_DNA"/>
</dbReference>
<reference evidence="2 3" key="1">
    <citation type="submission" date="2019-11" db="EMBL/GenBank/DDBJ databases">
        <authorList>
            <person name="Khan S.A."/>
            <person name="Jeon C.O."/>
            <person name="Chun B.H."/>
        </authorList>
    </citation>
    <scope>NUCLEOTIDE SEQUENCE [LARGE SCALE GENOMIC DNA]</scope>
    <source>
        <strain evidence="2 3">IMCC 1097</strain>
    </source>
</reference>
<evidence type="ECO:0000259" key="1">
    <source>
        <dbReference type="Pfam" id="PF00196"/>
    </source>
</evidence>
<sequence>MDIYIASDKAAWWHDHIAHDANIQTLIPSADGQVRPGDIVAIDYMQFGLQGIRDMLAKYPLAQCIALCQNPSITETNQAFEYGVRAVWTLGMSAEEMSTSYSHCASRAAAISEIMSQHGSLVYNWTRLTKKERSIIRGSLIYDSANDLAAMNHSSPRTVEAHRYNVTRKLNDGTFRDIVVRYRRLIQALYHAGIDGQQMLDADTIAAPAQPELSAS</sequence>
<evidence type="ECO:0000313" key="3">
    <source>
        <dbReference type="Proteomes" id="UP000388235"/>
    </source>
</evidence>
<dbReference type="GO" id="GO:0003677">
    <property type="term" value="F:DNA binding"/>
    <property type="evidence" value="ECO:0007669"/>
    <property type="project" value="InterPro"/>
</dbReference>
<gene>
    <name evidence="2" type="ORF">GH975_01445</name>
</gene>
<dbReference type="Gene3D" id="3.40.50.2300">
    <property type="match status" value="1"/>
</dbReference>
<dbReference type="AlphaFoldDB" id="A0A5Q2QBE2"/>
<dbReference type="InterPro" id="IPR000792">
    <property type="entry name" value="Tscrpt_reg_LuxR_C"/>
</dbReference>
<name>A0A5Q2QBE2_9GAMM</name>